<sequence length="120" mass="12428">MRSLLFASLAFALTVAVALAPASTALAGPSGNCMSGAPSSGLEIDGQSTNDWARDGIRGESLSGTLSACIAMLGFRGPSAILGDCGCREAIREECRFRVSSRGLLEAQPSACLPFHPRLR</sequence>
<evidence type="ECO:0000313" key="3">
    <source>
        <dbReference type="Proteomes" id="UP001205843"/>
    </source>
</evidence>
<comment type="caution">
    <text evidence="2">The sequence shown here is derived from an EMBL/GenBank/DDBJ whole genome shotgun (WGS) entry which is preliminary data.</text>
</comment>
<keyword evidence="3" id="KW-1185">Reference proteome</keyword>
<protein>
    <submittedName>
        <fullName evidence="2">Uncharacterized protein</fullName>
    </submittedName>
</protein>
<dbReference type="AlphaFoldDB" id="A0AAE3G337"/>
<proteinExistence type="predicted"/>
<evidence type="ECO:0000256" key="1">
    <source>
        <dbReference type="SAM" id="SignalP"/>
    </source>
</evidence>
<keyword evidence="1" id="KW-0732">Signal</keyword>
<reference evidence="2" key="1">
    <citation type="submission" date="2022-03" db="EMBL/GenBank/DDBJ databases">
        <title>Genomic Encyclopedia of Type Strains, Phase III (KMG-III): the genomes of soil and plant-associated and newly described type strains.</title>
        <authorList>
            <person name="Whitman W."/>
        </authorList>
    </citation>
    <scope>NUCLEOTIDE SEQUENCE</scope>
    <source>
        <strain evidence="2">ANL 6-2</strain>
    </source>
</reference>
<name>A0AAE3G337_9GAMM</name>
<dbReference type="RefSeq" id="WP_253475879.1">
    <property type="nucleotide sequence ID" value="NZ_JALJXV010000003.1"/>
</dbReference>
<feature type="chain" id="PRO_5042062340" evidence="1">
    <location>
        <begin position="28"/>
        <end position="120"/>
    </location>
</feature>
<dbReference type="EMBL" id="JALJXV010000003">
    <property type="protein sequence ID" value="MCP1674159.1"/>
    <property type="molecule type" value="Genomic_DNA"/>
</dbReference>
<gene>
    <name evidence="2" type="ORF">J2T57_001261</name>
</gene>
<organism evidence="2 3">
    <name type="scientific">Natronocella acetinitrilica</name>
    <dbReference type="NCBI Taxonomy" id="414046"/>
    <lineage>
        <taxon>Bacteria</taxon>
        <taxon>Pseudomonadati</taxon>
        <taxon>Pseudomonadota</taxon>
        <taxon>Gammaproteobacteria</taxon>
        <taxon>Chromatiales</taxon>
        <taxon>Ectothiorhodospiraceae</taxon>
        <taxon>Natronocella</taxon>
    </lineage>
</organism>
<evidence type="ECO:0000313" key="2">
    <source>
        <dbReference type="EMBL" id="MCP1674159.1"/>
    </source>
</evidence>
<accession>A0AAE3G337</accession>
<dbReference type="Proteomes" id="UP001205843">
    <property type="component" value="Unassembled WGS sequence"/>
</dbReference>
<feature type="signal peptide" evidence="1">
    <location>
        <begin position="1"/>
        <end position="27"/>
    </location>
</feature>